<name>A0ACD5X2I5_AVESA</name>
<reference evidence="1" key="1">
    <citation type="submission" date="2021-05" db="EMBL/GenBank/DDBJ databases">
        <authorList>
            <person name="Scholz U."/>
            <person name="Mascher M."/>
            <person name="Fiebig A."/>
        </authorList>
    </citation>
    <scope>NUCLEOTIDE SEQUENCE [LARGE SCALE GENOMIC DNA]</scope>
</reference>
<protein>
    <submittedName>
        <fullName evidence="1">Uncharacterized protein</fullName>
    </submittedName>
</protein>
<accession>A0ACD5X2I5</accession>
<dbReference type="Proteomes" id="UP001732700">
    <property type="component" value="Chromosome 4D"/>
</dbReference>
<evidence type="ECO:0000313" key="2">
    <source>
        <dbReference type="Proteomes" id="UP001732700"/>
    </source>
</evidence>
<sequence>MANKVCSQSAFDLIQSFDGFQKRGHSFSEEGTCKKKFATSPSSSSAADIQASLLTSDLMPSCEGFQKHGFKFPETHISPQLLYTTVAGSCPSDDGSATAKASNSHNLNNVNDLENMLDCDDFLPLEDDSADKLTHDDGIGIAQRVGPVEYIKRLLLKRSALGISSAELGVNTKLSMIPESSRDLRHTGDLCWHEYYHMSDVSQTVMPPKRHTRCKPLTGVQCFHKPWAMLQVFSIQLKAYLQDIGSSAEVYGFIAIRDGEDYRRNYLFNRPRADPVTINTTRDYLPLLSPVRGMSMAYECLIEVDIRIKGDKEDMTLVDGCSDLIEGRCTYDTEVECTMDDINGGAIFDFAIFRRAFEATIELNFTKVPAGGMEVKMCGYTTFSEHLYYFMDEQCDCDRFVTSAGKHPRYFVAAVPFEDTLFLDFMEGKLSVPFKAAVHGSQEKEYRFHNGAVVSVTVSWSMPYN</sequence>
<reference evidence="1" key="2">
    <citation type="submission" date="2025-09" db="UniProtKB">
        <authorList>
            <consortium name="EnsemblPlants"/>
        </authorList>
    </citation>
    <scope>IDENTIFICATION</scope>
</reference>
<proteinExistence type="predicted"/>
<keyword evidence="2" id="KW-1185">Reference proteome</keyword>
<organism evidence="1 2">
    <name type="scientific">Avena sativa</name>
    <name type="common">Oat</name>
    <dbReference type="NCBI Taxonomy" id="4498"/>
    <lineage>
        <taxon>Eukaryota</taxon>
        <taxon>Viridiplantae</taxon>
        <taxon>Streptophyta</taxon>
        <taxon>Embryophyta</taxon>
        <taxon>Tracheophyta</taxon>
        <taxon>Spermatophyta</taxon>
        <taxon>Magnoliopsida</taxon>
        <taxon>Liliopsida</taxon>
        <taxon>Poales</taxon>
        <taxon>Poaceae</taxon>
        <taxon>BOP clade</taxon>
        <taxon>Pooideae</taxon>
        <taxon>Poodae</taxon>
        <taxon>Poeae</taxon>
        <taxon>Poeae Chloroplast Group 1 (Aveneae type)</taxon>
        <taxon>Aveninae</taxon>
        <taxon>Avena</taxon>
    </lineage>
</organism>
<evidence type="ECO:0000313" key="1">
    <source>
        <dbReference type="EnsemblPlants" id="AVESA.00010b.r2.4DG0742420.2.CDS"/>
    </source>
</evidence>
<dbReference type="EnsemblPlants" id="AVESA.00010b.r2.4DG0742420.2">
    <property type="protein sequence ID" value="AVESA.00010b.r2.4DG0742420.2.CDS"/>
    <property type="gene ID" value="AVESA.00010b.r2.4DG0742420"/>
</dbReference>